<protein>
    <submittedName>
        <fullName evidence="1">F-box domain-containing protein</fullName>
    </submittedName>
</protein>
<dbReference type="EMBL" id="JACAZH010000008">
    <property type="protein sequence ID" value="KAF7360936.1"/>
    <property type="molecule type" value="Genomic_DNA"/>
</dbReference>
<keyword evidence="2" id="KW-1185">Reference proteome</keyword>
<dbReference type="Proteomes" id="UP000623467">
    <property type="component" value="Unassembled WGS sequence"/>
</dbReference>
<accession>A0A8H6YMH1</accession>
<proteinExistence type="predicted"/>
<evidence type="ECO:0000313" key="1">
    <source>
        <dbReference type="EMBL" id="KAF7360936.1"/>
    </source>
</evidence>
<reference evidence="1" key="1">
    <citation type="submission" date="2020-05" db="EMBL/GenBank/DDBJ databases">
        <title>Mycena genomes resolve the evolution of fungal bioluminescence.</title>
        <authorList>
            <person name="Tsai I.J."/>
        </authorList>
    </citation>
    <scope>NUCLEOTIDE SEQUENCE</scope>
    <source>
        <strain evidence="1">160909Yilan</strain>
    </source>
</reference>
<sequence length="392" mass="42036">MLSQLYHSLQRLQITQQRPRGGQRQFTDDARFAAAHGLGMCLRWGLSRVVRVEGRRERAGCWPGRGMKGGGSRSGALVAGGRVHFRVEEAFPSMGRQAGVFRLLLHFFFLFFVVSPAGLPPPPPILWESFSIWWEDNAAFASAVGAGAYRCVSSCASSISLNAYPPNAFSTFTSLRAELPSFLAPLFALCNSVNSPSNKLVAHSGQRAHSTFFGVDFWAVSAVLFSASALKVEIWKEGGMGDRFGATMAWCGRVRAEALDSLLFAATRCGVRVGLEATSTSAAPSRSLSLDPSASASYVVCSGTLCVHRVQERVVEPVPVASRRVLCGCSSTSWASDNSREFKSSGLSAFVRAIGKPPTIPTKSLFPQYAAGGSQKRAAFNCVSGNEATTSK</sequence>
<dbReference type="AlphaFoldDB" id="A0A8H6YMH1"/>
<gene>
    <name evidence="1" type="ORF">MSAN_01123700</name>
</gene>
<name>A0A8H6YMH1_9AGAR</name>
<evidence type="ECO:0000313" key="2">
    <source>
        <dbReference type="Proteomes" id="UP000623467"/>
    </source>
</evidence>
<organism evidence="1 2">
    <name type="scientific">Mycena sanguinolenta</name>
    <dbReference type="NCBI Taxonomy" id="230812"/>
    <lineage>
        <taxon>Eukaryota</taxon>
        <taxon>Fungi</taxon>
        <taxon>Dikarya</taxon>
        <taxon>Basidiomycota</taxon>
        <taxon>Agaricomycotina</taxon>
        <taxon>Agaricomycetes</taxon>
        <taxon>Agaricomycetidae</taxon>
        <taxon>Agaricales</taxon>
        <taxon>Marasmiineae</taxon>
        <taxon>Mycenaceae</taxon>
        <taxon>Mycena</taxon>
    </lineage>
</organism>
<comment type="caution">
    <text evidence="1">The sequence shown here is derived from an EMBL/GenBank/DDBJ whole genome shotgun (WGS) entry which is preliminary data.</text>
</comment>